<name>A0ABV4WC39_9GAMM</name>
<dbReference type="Proteomes" id="UP001576762">
    <property type="component" value="Unassembled WGS sequence"/>
</dbReference>
<proteinExistence type="predicted"/>
<gene>
    <name evidence="1" type="ORF">ACE05E_20000</name>
</gene>
<keyword evidence="2" id="KW-1185">Reference proteome</keyword>
<reference evidence="1 2" key="1">
    <citation type="submission" date="2024-09" db="EMBL/GenBank/DDBJ databases">
        <title>Draft genome sequences of 6 high pH adapted Marinobacter shengliensis sp. isolated from Mariana forearc serpentinite mud volcanoes.</title>
        <authorList>
            <person name="Elkassas S."/>
            <person name="Serres M."/>
            <person name="Michael N."/>
            <person name="Amina P."/>
            <person name="Teodora Z."/>
            <person name="Julie H."/>
        </authorList>
    </citation>
    <scope>NUCLEOTIDE SEQUENCE [LARGE SCALE GENOMIC DNA]</scope>
    <source>
        <strain evidence="1 2">EB4</strain>
    </source>
</reference>
<accession>A0ABV4WC39</accession>
<evidence type="ECO:0000313" key="1">
    <source>
        <dbReference type="EMBL" id="MFB2717760.1"/>
    </source>
</evidence>
<comment type="caution">
    <text evidence="1">The sequence shown here is derived from an EMBL/GenBank/DDBJ whole genome shotgun (WGS) entry which is preliminary data.</text>
</comment>
<dbReference type="RefSeq" id="WP_374816082.1">
    <property type="nucleotide sequence ID" value="NZ_JBHFLD010000045.1"/>
</dbReference>
<dbReference type="EMBL" id="JBHFLD010000045">
    <property type="protein sequence ID" value="MFB2717760.1"/>
    <property type="molecule type" value="Genomic_DNA"/>
</dbReference>
<protein>
    <submittedName>
        <fullName evidence="1">ATPase</fullName>
    </submittedName>
</protein>
<sequence>MDIRTFGELIDWTRDLHQNLASCLGHCATANEEERAKALLEYLSSHEAELARIVDEFERQSARNTLETRVYDYLKHNPIETHRTCDQPYAKLDFQGIYGEVMDFHGQVMDLYKTLWEKAEIPEARELLAALLEMEQNESMRLARQIGRMDDL</sequence>
<organism evidence="1 2">
    <name type="scientific">Marinobacter shengliensis</name>
    <dbReference type="NCBI Taxonomy" id="1389223"/>
    <lineage>
        <taxon>Bacteria</taxon>
        <taxon>Pseudomonadati</taxon>
        <taxon>Pseudomonadota</taxon>
        <taxon>Gammaproteobacteria</taxon>
        <taxon>Pseudomonadales</taxon>
        <taxon>Marinobacteraceae</taxon>
        <taxon>Marinobacter</taxon>
    </lineage>
</organism>
<evidence type="ECO:0000313" key="2">
    <source>
        <dbReference type="Proteomes" id="UP001576762"/>
    </source>
</evidence>